<organism evidence="1 2">
    <name type="scientific">Nonlabens agnitus</name>
    <dbReference type="NCBI Taxonomy" id="870484"/>
    <lineage>
        <taxon>Bacteria</taxon>
        <taxon>Pseudomonadati</taxon>
        <taxon>Bacteroidota</taxon>
        <taxon>Flavobacteriia</taxon>
        <taxon>Flavobacteriales</taxon>
        <taxon>Flavobacteriaceae</taxon>
        <taxon>Nonlabens</taxon>
    </lineage>
</organism>
<dbReference type="Proteomes" id="UP000239532">
    <property type="component" value="Unassembled WGS sequence"/>
</dbReference>
<evidence type="ECO:0000313" key="2">
    <source>
        <dbReference type="Proteomes" id="UP000239532"/>
    </source>
</evidence>
<sequence>MICFLACTDNLEEIAKMNTVSNEPTNEVENLLLKHTDSGMLKITLSGKLMLDYSNDEFPYTEFPEGLQVEVYDTKKSPAEKTTITSDYGVIYNDTDLVDLIGNVTIVTSDGNTFYGDQLYWDQKSKWIFTNEPFNTDLKNSSKTSGDIIDSNEKLTQALVRNARDQYYVKPINE</sequence>
<dbReference type="NCBIfam" id="TIGR04409">
    <property type="entry name" value="LptC_YrbK"/>
    <property type="match status" value="1"/>
</dbReference>
<name>A0A2S9WY14_9FLAO</name>
<dbReference type="Gene3D" id="2.60.450.10">
    <property type="entry name" value="Lipopolysaccharide (LPS) transport protein A like domain"/>
    <property type="match status" value="1"/>
</dbReference>
<dbReference type="InterPro" id="IPR026265">
    <property type="entry name" value="LptC"/>
</dbReference>
<proteinExistence type="predicted"/>
<dbReference type="InterPro" id="IPR010664">
    <property type="entry name" value="LipoPS_assembly_LptC-rel"/>
</dbReference>
<dbReference type="EMBL" id="MQUC01000003">
    <property type="protein sequence ID" value="PRP68354.1"/>
    <property type="molecule type" value="Genomic_DNA"/>
</dbReference>
<keyword evidence="2" id="KW-1185">Reference proteome</keyword>
<protein>
    <submittedName>
        <fullName evidence="1">LPS export ABC transporter periplasmic protein LptC</fullName>
    </submittedName>
</protein>
<gene>
    <name evidence="1" type="ORF">BST86_09405</name>
</gene>
<dbReference type="GO" id="GO:0015221">
    <property type="term" value="F:lipopolysaccharide transmembrane transporter activity"/>
    <property type="evidence" value="ECO:0007669"/>
    <property type="project" value="InterPro"/>
</dbReference>
<dbReference type="Pfam" id="PF06835">
    <property type="entry name" value="LptC"/>
    <property type="match status" value="1"/>
</dbReference>
<comment type="caution">
    <text evidence="1">The sequence shown here is derived from an EMBL/GenBank/DDBJ whole genome shotgun (WGS) entry which is preliminary data.</text>
</comment>
<reference evidence="1 2" key="1">
    <citation type="submission" date="2016-11" db="EMBL/GenBank/DDBJ databases">
        <title>Trade-off between light-utilization and light-protection in marine flavobacteria.</title>
        <authorList>
            <person name="Kumagai Y."/>
        </authorList>
    </citation>
    <scope>NUCLEOTIDE SEQUENCE [LARGE SCALE GENOMIC DNA]</scope>
    <source>
        <strain evidence="1 2">JCM 17109</strain>
    </source>
</reference>
<accession>A0A2S9WY14</accession>
<evidence type="ECO:0000313" key="1">
    <source>
        <dbReference type="EMBL" id="PRP68354.1"/>
    </source>
</evidence>
<dbReference type="AlphaFoldDB" id="A0A2S9WY14"/>
<dbReference type="GO" id="GO:0005886">
    <property type="term" value="C:plasma membrane"/>
    <property type="evidence" value="ECO:0007669"/>
    <property type="project" value="InterPro"/>
</dbReference>